<dbReference type="AlphaFoldDB" id="A0A7W6GQW7"/>
<organism evidence="2 3">
    <name type="scientific">Sagittula marina</name>
    <dbReference type="NCBI Taxonomy" id="943940"/>
    <lineage>
        <taxon>Bacteria</taxon>
        <taxon>Pseudomonadati</taxon>
        <taxon>Pseudomonadota</taxon>
        <taxon>Alphaproteobacteria</taxon>
        <taxon>Rhodobacterales</taxon>
        <taxon>Roseobacteraceae</taxon>
        <taxon>Sagittula</taxon>
    </lineage>
</organism>
<keyword evidence="1" id="KW-1133">Transmembrane helix</keyword>
<dbReference type="Proteomes" id="UP000541426">
    <property type="component" value="Unassembled WGS sequence"/>
</dbReference>
<keyword evidence="1" id="KW-0472">Membrane</keyword>
<sequence length="204" mass="21521">MARAGGAYSRVIAWLKILLPLAALALLSTLFLLSDSRDTLENVPFADALNQGDVATPGVSAPYYSGMTDDGELLTMTARRARPLAGGDIETDMLEARVHLSDGSTLTLNAQMAQVSDSDNALTLGGGVTIQSSQGYVLQTDAMITRTDRVEGETEGHVTGTGPLGTLDAGRMKIVPANENGAVQMHFTDGVKLVYQPPEKDDTP</sequence>
<evidence type="ECO:0000313" key="3">
    <source>
        <dbReference type="Proteomes" id="UP000541426"/>
    </source>
</evidence>
<accession>A0A7W6GQW7</accession>
<dbReference type="InterPro" id="IPR010664">
    <property type="entry name" value="LipoPS_assembly_LptC-rel"/>
</dbReference>
<keyword evidence="3" id="KW-1185">Reference proteome</keyword>
<dbReference type="Pfam" id="PF06835">
    <property type="entry name" value="LptC"/>
    <property type="match status" value="1"/>
</dbReference>
<comment type="caution">
    <text evidence="2">The sequence shown here is derived from an EMBL/GenBank/DDBJ whole genome shotgun (WGS) entry which is preliminary data.</text>
</comment>
<evidence type="ECO:0000256" key="1">
    <source>
        <dbReference type="SAM" id="Phobius"/>
    </source>
</evidence>
<name>A0A7W6GQW7_9RHOB</name>
<feature type="transmembrane region" description="Helical" evidence="1">
    <location>
        <begin position="12"/>
        <end position="33"/>
    </location>
</feature>
<reference evidence="2 3" key="1">
    <citation type="submission" date="2020-08" db="EMBL/GenBank/DDBJ databases">
        <title>Genomic Encyclopedia of Type Strains, Phase IV (KMG-IV): sequencing the most valuable type-strain genomes for metagenomic binning, comparative biology and taxonomic classification.</title>
        <authorList>
            <person name="Goeker M."/>
        </authorList>
    </citation>
    <scope>NUCLEOTIDE SEQUENCE [LARGE SCALE GENOMIC DNA]</scope>
    <source>
        <strain evidence="2 3">DSM 102235</strain>
    </source>
</reference>
<gene>
    <name evidence="2" type="ORF">GGQ68_000284</name>
</gene>
<dbReference type="Gene3D" id="2.60.450.10">
    <property type="entry name" value="Lipopolysaccharide (LPS) transport protein A like domain"/>
    <property type="match status" value="1"/>
</dbReference>
<evidence type="ECO:0000313" key="2">
    <source>
        <dbReference type="EMBL" id="MBB3983973.1"/>
    </source>
</evidence>
<protein>
    <submittedName>
        <fullName evidence="2">Lipopolysaccharide export system protein LptC</fullName>
    </submittedName>
</protein>
<proteinExistence type="predicted"/>
<keyword evidence="1" id="KW-0812">Transmembrane</keyword>
<dbReference type="EMBL" id="JACIEJ010000001">
    <property type="protein sequence ID" value="MBB3983973.1"/>
    <property type="molecule type" value="Genomic_DNA"/>
</dbReference>
<dbReference type="RefSeq" id="WP_183962604.1">
    <property type="nucleotide sequence ID" value="NZ_BAABBZ010000012.1"/>
</dbReference>